<organism evidence="1 2">
    <name type="scientific">Bacillus cereus</name>
    <dbReference type="NCBI Taxonomy" id="1396"/>
    <lineage>
        <taxon>Bacteria</taxon>
        <taxon>Bacillati</taxon>
        <taxon>Bacillota</taxon>
        <taxon>Bacilli</taxon>
        <taxon>Bacillales</taxon>
        <taxon>Bacillaceae</taxon>
        <taxon>Bacillus</taxon>
        <taxon>Bacillus cereus group</taxon>
    </lineage>
</organism>
<evidence type="ECO:0000313" key="2">
    <source>
        <dbReference type="Proteomes" id="UP000076482"/>
    </source>
</evidence>
<dbReference type="PATRIC" id="fig|1396.465.peg.1644"/>
<dbReference type="AlphaFoldDB" id="A0A0P8X9A2"/>
<name>A0A0P8X9A2_BACCE</name>
<dbReference type="Proteomes" id="UP000076482">
    <property type="component" value="Unassembled WGS sequence"/>
</dbReference>
<comment type="caution">
    <text evidence="1">The sequence shown here is derived from an EMBL/GenBank/DDBJ whole genome shotgun (WGS) entry which is preliminary data.</text>
</comment>
<evidence type="ECO:0000313" key="1">
    <source>
        <dbReference type="EMBL" id="KZD69822.1"/>
    </source>
</evidence>
<protein>
    <submittedName>
        <fullName evidence="1">Uncharacterized protein</fullName>
    </submittedName>
</protein>
<accession>A0A0P8X9A2</accession>
<sequence>MLDQITWGTPGSLLCLGFFFAGLGIFLRSMTSYSKNK</sequence>
<dbReference type="EMBL" id="LJKE01000031">
    <property type="protein sequence ID" value="KZD69822.1"/>
    <property type="molecule type" value="Genomic_DNA"/>
</dbReference>
<gene>
    <name evidence="1" type="ORF">B4088_1281</name>
</gene>
<proteinExistence type="predicted"/>
<reference evidence="1 2" key="1">
    <citation type="submission" date="2015-09" db="EMBL/GenBank/DDBJ databases">
        <title>Bacillus cereus food isolates.</title>
        <authorList>
            <person name="Boekhorst J."/>
        </authorList>
    </citation>
    <scope>NUCLEOTIDE SEQUENCE [LARGE SCALE GENOMIC DNA]</scope>
    <source>
        <strain evidence="1 2">B4088</strain>
    </source>
</reference>